<accession>A0A9D5JU42</accession>
<dbReference type="Gene3D" id="3.30.1330.80">
    <property type="entry name" value="Hypothetical protein, similar to alpha- acetolactate decarboxylase, domain 2"/>
    <property type="match status" value="1"/>
</dbReference>
<name>A0A9D5JU42_9BACT</name>
<evidence type="ECO:0000259" key="1">
    <source>
        <dbReference type="PROSITE" id="PS51742"/>
    </source>
</evidence>
<dbReference type="Pfam" id="PF03479">
    <property type="entry name" value="PCC"/>
    <property type="match status" value="1"/>
</dbReference>
<dbReference type="PROSITE" id="PS51742">
    <property type="entry name" value="PPC"/>
    <property type="match status" value="1"/>
</dbReference>
<dbReference type="PANTHER" id="PTHR34988:SF1">
    <property type="entry name" value="DNA-BINDING PROTEIN"/>
    <property type="match status" value="1"/>
</dbReference>
<dbReference type="EMBL" id="WJJP01000211">
    <property type="protein sequence ID" value="MBD3324272.1"/>
    <property type="molecule type" value="Genomic_DNA"/>
</dbReference>
<dbReference type="InterPro" id="IPR005175">
    <property type="entry name" value="PPC_dom"/>
</dbReference>
<gene>
    <name evidence="2" type="ORF">GF339_06785</name>
</gene>
<dbReference type="PANTHER" id="PTHR34988">
    <property type="entry name" value="PROTEIN, PUTATIVE-RELATED"/>
    <property type="match status" value="1"/>
</dbReference>
<evidence type="ECO:0000313" key="2">
    <source>
        <dbReference type="EMBL" id="MBD3324272.1"/>
    </source>
</evidence>
<sequence>MLNETTSIKRLVLLRLKPGDDILMALRQGVKDADIQSGLIVNGTGSVSSYHYHVVDSLELPPAEAFPQGEKPCDIVSMSGLIIDGRVHAHVTFCNKHHAFGGHLEEGCRVLTFTVIVLAETPDIRYTDWDTIGAL</sequence>
<evidence type="ECO:0000313" key="3">
    <source>
        <dbReference type="Proteomes" id="UP000649604"/>
    </source>
</evidence>
<comment type="caution">
    <text evidence="2">The sequence shown here is derived from an EMBL/GenBank/DDBJ whole genome shotgun (WGS) entry which is preliminary data.</text>
</comment>
<dbReference type="AlphaFoldDB" id="A0A9D5JU42"/>
<reference evidence="2" key="1">
    <citation type="submission" date="2019-11" db="EMBL/GenBank/DDBJ databases">
        <title>Microbial mats filling the niche in hypersaline microbial mats.</title>
        <authorList>
            <person name="Wong H.L."/>
            <person name="Macleod F.I."/>
            <person name="White R.A. III"/>
            <person name="Burns B.P."/>
        </authorList>
    </citation>
    <scope>NUCLEOTIDE SEQUENCE</scope>
    <source>
        <strain evidence="2">Rbin_158</strain>
    </source>
</reference>
<dbReference type="SUPFAM" id="SSF117856">
    <property type="entry name" value="AF0104/ALDC/Ptd012-like"/>
    <property type="match status" value="1"/>
</dbReference>
<organism evidence="2 3">
    <name type="scientific">candidate division KSB3 bacterium</name>
    <dbReference type="NCBI Taxonomy" id="2044937"/>
    <lineage>
        <taxon>Bacteria</taxon>
        <taxon>candidate division KSB3</taxon>
    </lineage>
</organism>
<feature type="domain" description="PPC" evidence="1">
    <location>
        <begin position="5"/>
        <end position="135"/>
    </location>
</feature>
<dbReference type="Proteomes" id="UP000649604">
    <property type="component" value="Unassembled WGS sequence"/>
</dbReference>
<protein>
    <submittedName>
        <fullName evidence="2">DUF296 domain-containing protein</fullName>
    </submittedName>
</protein>
<dbReference type="CDD" id="cd11378">
    <property type="entry name" value="DUF296"/>
    <property type="match status" value="1"/>
</dbReference>
<proteinExistence type="predicted"/>